<keyword evidence="2" id="KW-0813">Transport</keyword>
<comment type="subcellular location">
    <subcellularLocation>
        <location evidence="1">Cytoplasm</location>
    </subcellularLocation>
</comment>
<feature type="domain" description="PTS EIIA type-4" evidence="8">
    <location>
        <begin position="1"/>
        <end position="140"/>
    </location>
</feature>
<dbReference type="GO" id="GO:0016020">
    <property type="term" value="C:membrane"/>
    <property type="evidence" value="ECO:0007669"/>
    <property type="project" value="InterPro"/>
</dbReference>
<dbReference type="EMBL" id="SMCQ01000007">
    <property type="protein sequence ID" value="TCW00512.1"/>
    <property type="molecule type" value="Genomic_DNA"/>
</dbReference>
<keyword evidence="10" id="KW-1185">Reference proteome</keyword>
<dbReference type="AlphaFoldDB" id="A0A4R3Z5Z6"/>
<dbReference type="CDD" id="cd00006">
    <property type="entry name" value="PTS_IIA_man"/>
    <property type="match status" value="1"/>
</dbReference>
<dbReference type="GO" id="GO:0009401">
    <property type="term" value="P:phosphoenolpyruvate-dependent sugar phosphotransferase system"/>
    <property type="evidence" value="ECO:0007669"/>
    <property type="project" value="UniProtKB-KW"/>
</dbReference>
<dbReference type="GO" id="GO:0005737">
    <property type="term" value="C:cytoplasm"/>
    <property type="evidence" value="ECO:0007669"/>
    <property type="project" value="UniProtKB-SubCell"/>
</dbReference>
<dbReference type="GO" id="GO:0016301">
    <property type="term" value="F:kinase activity"/>
    <property type="evidence" value="ECO:0007669"/>
    <property type="project" value="UniProtKB-KW"/>
</dbReference>
<evidence type="ECO:0000259" key="8">
    <source>
        <dbReference type="PROSITE" id="PS51096"/>
    </source>
</evidence>
<dbReference type="SUPFAM" id="SSF53062">
    <property type="entry name" value="PTS system fructose IIA component-like"/>
    <property type="match status" value="1"/>
</dbReference>
<dbReference type="InterPro" id="IPR051471">
    <property type="entry name" value="Bacterial_PTS_sugar_comp"/>
</dbReference>
<keyword evidence="4" id="KW-0762">Sugar transport</keyword>
<dbReference type="PANTHER" id="PTHR33799:SF1">
    <property type="entry name" value="PTS SYSTEM MANNOSE-SPECIFIC EIIAB COMPONENT-RELATED"/>
    <property type="match status" value="1"/>
</dbReference>
<keyword evidence="3" id="KW-0963">Cytoplasm</keyword>
<dbReference type="GeneID" id="98915099"/>
<evidence type="ECO:0000313" key="10">
    <source>
        <dbReference type="Proteomes" id="UP000295515"/>
    </source>
</evidence>
<evidence type="ECO:0000256" key="6">
    <source>
        <dbReference type="ARBA" id="ARBA00022683"/>
    </source>
</evidence>
<dbReference type="InterPro" id="IPR036662">
    <property type="entry name" value="PTS_EIIA_man-typ_sf"/>
</dbReference>
<keyword evidence="6" id="KW-0598">Phosphotransferase system</keyword>
<keyword evidence="7" id="KW-0418">Kinase</keyword>
<reference evidence="9 10" key="1">
    <citation type="submission" date="2019-03" db="EMBL/GenBank/DDBJ databases">
        <title>Genomic Encyclopedia of Type Strains, Phase IV (KMG-IV): sequencing the most valuable type-strain genomes for metagenomic binning, comparative biology and taxonomic classification.</title>
        <authorList>
            <person name="Goeker M."/>
        </authorList>
    </citation>
    <scope>NUCLEOTIDE SEQUENCE [LARGE SCALE GENOMIC DNA]</scope>
    <source>
        <strain evidence="9 10">DSM 29487</strain>
    </source>
</reference>
<dbReference type="RefSeq" id="WP_066448459.1">
    <property type="nucleotide sequence ID" value="NZ_JANKBF010000010.1"/>
</dbReference>
<accession>A0A4R3Z5Z6</accession>
<dbReference type="PANTHER" id="PTHR33799">
    <property type="entry name" value="PTS PERMEASE-RELATED-RELATED"/>
    <property type="match status" value="1"/>
</dbReference>
<evidence type="ECO:0000256" key="1">
    <source>
        <dbReference type="ARBA" id="ARBA00004496"/>
    </source>
</evidence>
<dbReference type="Proteomes" id="UP000295515">
    <property type="component" value="Unassembled WGS sequence"/>
</dbReference>
<evidence type="ECO:0000256" key="5">
    <source>
        <dbReference type="ARBA" id="ARBA00022679"/>
    </source>
</evidence>
<evidence type="ECO:0000313" key="9">
    <source>
        <dbReference type="EMBL" id="TCW00512.1"/>
    </source>
</evidence>
<dbReference type="InterPro" id="IPR004701">
    <property type="entry name" value="PTS_EIIA_man-typ"/>
</dbReference>
<evidence type="ECO:0000256" key="4">
    <source>
        <dbReference type="ARBA" id="ARBA00022597"/>
    </source>
</evidence>
<organism evidence="9 10">
    <name type="scientific">Longibaculum muris</name>
    <dbReference type="NCBI Taxonomy" id="1796628"/>
    <lineage>
        <taxon>Bacteria</taxon>
        <taxon>Bacillati</taxon>
        <taxon>Bacillota</taxon>
        <taxon>Erysipelotrichia</taxon>
        <taxon>Erysipelotrichales</taxon>
        <taxon>Coprobacillaceae</taxon>
        <taxon>Longibaculum</taxon>
    </lineage>
</organism>
<gene>
    <name evidence="9" type="ORF">EDD60_1071</name>
</gene>
<dbReference type="Pfam" id="PF03610">
    <property type="entry name" value="EIIA-man"/>
    <property type="match status" value="1"/>
</dbReference>
<evidence type="ECO:0000256" key="2">
    <source>
        <dbReference type="ARBA" id="ARBA00022448"/>
    </source>
</evidence>
<protein>
    <submittedName>
        <fullName evidence="9">PTS system N-acetylgalactosamine-specific IIA component</fullName>
    </submittedName>
</protein>
<keyword evidence="5" id="KW-0808">Transferase</keyword>
<evidence type="ECO:0000256" key="7">
    <source>
        <dbReference type="ARBA" id="ARBA00022777"/>
    </source>
</evidence>
<proteinExistence type="predicted"/>
<sequence length="140" mass="15220">MKYVVLVSHGLFAEGLFDALKMLAGKRDDVIAVGLHDGQSADEFAQVFNQAISQVTSDDEIILLGDLIGGSPLTTAMNVIAEHQMSQKTLVIGGMNLPLALTTVLMKDAFDQEYLKEQILNEAHGALKEFKVVSDDEEDI</sequence>
<name>A0A4R3Z5Z6_9FIRM</name>
<dbReference type="PROSITE" id="PS51096">
    <property type="entry name" value="PTS_EIIA_TYPE_4"/>
    <property type="match status" value="1"/>
</dbReference>
<comment type="caution">
    <text evidence="9">The sequence shown here is derived from an EMBL/GenBank/DDBJ whole genome shotgun (WGS) entry which is preliminary data.</text>
</comment>
<dbReference type="InterPro" id="IPR033887">
    <property type="entry name" value="PTS_IIA_man"/>
</dbReference>
<dbReference type="Gene3D" id="3.40.50.510">
    <property type="entry name" value="Phosphotransferase system, mannose-type IIA component"/>
    <property type="match status" value="1"/>
</dbReference>
<evidence type="ECO:0000256" key="3">
    <source>
        <dbReference type="ARBA" id="ARBA00022490"/>
    </source>
</evidence>